<evidence type="ECO:0000313" key="2">
    <source>
        <dbReference type="EMBL" id="KRV48023.1"/>
    </source>
</evidence>
<protein>
    <submittedName>
        <fullName evidence="2">Uncharacterized protein</fullName>
    </submittedName>
</protein>
<reference evidence="2 3" key="1">
    <citation type="submission" date="2015-10" db="EMBL/GenBank/DDBJ databases">
        <title>Draft genome sequence of pyrrolomycin-producing Streptomyces vitaminophilus.</title>
        <authorList>
            <person name="Graham D.E."/>
            <person name="Mahan K.M."/>
            <person name="Klingeman D.M."/>
            <person name="Hettich R.L."/>
            <person name="Parry R.J."/>
        </authorList>
    </citation>
    <scope>NUCLEOTIDE SEQUENCE [LARGE SCALE GENOMIC DNA]</scope>
    <source>
        <strain evidence="2 3">ATCC 31673</strain>
    </source>
</reference>
<name>A0A0T6LPK0_WENVI</name>
<proteinExistence type="predicted"/>
<evidence type="ECO:0000313" key="3">
    <source>
        <dbReference type="Proteomes" id="UP000050867"/>
    </source>
</evidence>
<dbReference type="EMBL" id="LLZU01000033">
    <property type="protein sequence ID" value="KRV48023.1"/>
    <property type="molecule type" value="Genomic_DNA"/>
</dbReference>
<accession>A0A0T6LPK0</accession>
<dbReference type="AlphaFoldDB" id="A0A0T6LPK0"/>
<feature type="region of interest" description="Disordered" evidence="1">
    <location>
        <begin position="173"/>
        <end position="285"/>
    </location>
</feature>
<dbReference type="Proteomes" id="UP000050867">
    <property type="component" value="Unassembled WGS sequence"/>
</dbReference>
<dbReference type="OrthoDB" id="4336488at2"/>
<feature type="compositionally biased region" description="Basic and acidic residues" evidence="1">
    <location>
        <begin position="201"/>
        <end position="218"/>
    </location>
</feature>
<organism evidence="2 3">
    <name type="scientific">Wenjunlia vitaminophila</name>
    <name type="common">Streptomyces vitaminophilus</name>
    <dbReference type="NCBI Taxonomy" id="76728"/>
    <lineage>
        <taxon>Bacteria</taxon>
        <taxon>Bacillati</taxon>
        <taxon>Actinomycetota</taxon>
        <taxon>Actinomycetes</taxon>
        <taxon>Kitasatosporales</taxon>
        <taxon>Streptomycetaceae</taxon>
        <taxon>Wenjunlia</taxon>
    </lineage>
</organism>
<comment type="caution">
    <text evidence="2">The sequence shown here is derived from an EMBL/GenBank/DDBJ whole genome shotgun (WGS) entry which is preliminary data.</text>
</comment>
<dbReference type="STRING" id="76728.AQ490_27215"/>
<dbReference type="eggNOG" id="ENOG5033U43">
    <property type="taxonomic scope" value="Bacteria"/>
</dbReference>
<evidence type="ECO:0000256" key="1">
    <source>
        <dbReference type="SAM" id="MobiDB-lite"/>
    </source>
</evidence>
<gene>
    <name evidence="2" type="ORF">AQ490_27215</name>
</gene>
<keyword evidence="3" id="KW-1185">Reference proteome</keyword>
<sequence length="474" mass="51271">MEQNGVLRPPAADLPLEVRDLARFLRTLMTSLGARAQQRTSWTLNDPEAMEHYLDGTYLPPRDVVISLLRDLADRRGERLTPETERQARDLHARAVRVVDDAPGRVAELRAELNAMDTAVRRIARREQQLLGDVRAQQAAVQGGAVGHAEYRRQLITIHGELRRVREQRSLAETRRGELAERLEQAEHLDDTRSRRQAAPDGHDARDPRGHQDGRDPADGVQPGRDPGPRPGPAAAGRTDSDPARAQVPRLRVLRRSAARGTGRDAQRARHPQAPGDVGGPAPTRAALAQDPAARELVGSVLGLRAAGRPREAQQLLWTASAWPPERFPALLAALAEAGQGGDAAVVLWELSSRAPREVAACCAWLALASLHEECRELLDHASSRSHGDVAALAVGLAGAGWHRQARVLLVNTARLRPPQVVAGLAGDLAAAESGRLLRELLAAVAEVPRERQLLIAAAMRTAGLPQTAADVRG</sequence>
<dbReference type="RefSeq" id="WP_026220278.1">
    <property type="nucleotide sequence ID" value="NZ_LLZU01000033.1"/>
</dbReference>
<feature type="compositionally biased region" description="Basic and acidic residues" evidence="1">
    <location>
        <begin position="173"/>
        <end position="194"/>
    </location>
</feature>